<dbReference type="AlphaFoldDB" id="A0A0E2B694"/>
<reference evidence="1 2" key="1">
    <citation type="submission" date="2012-10" db="EMBL/GenBank/DDBJ databases">
        <authorList>
            <person name="Harkins D.M."/>
            <person name="Durkin A.S."/>
            <person name="Brinkac L.M."/>
            <person name="Selengut J.D."/>
            <person name="Sanka R."/>
            <person name="DePew J."/>
            <person name="Purushe J."/>
            <person name="Peacock S.J."/>
            <person name="Thaipadungpanit J."/>
            <person name="Wuthiekanun V.W."/>
            <person name="Day N.P."/>
            <person name="Vinetz J.M."/>
            <person name="Sutton G.G."/>
            <person name="Nelson W.C."/>
            <person name="Fouts D.E."/>
        </authorList>
    </citation>
    <scope>NUCLEOTIDE SEQUENCE [LARGE SCALE GENOMIC DNA]</scope>
    <source>
        <strain evidence="1 2">H1</strain>
    </source>
</reference>
<organism evidence="1 2">
    <name type="scientific">Leptospira kirschneri str. H1</name>
    <dbReference type="NCBI Taxonomy" id="1049966"/>
    <lineage>
        <taxon>Bacteria</taxon>
        <taxon>Pseudomonadati</taxon>
        <taxon>Spirochaetota</taxon>
        <taxon>Spirochaetia</taxon>
        <taxon>Leptospirales</taxon>
        <taxon>Leptospiraceae</taxon>
        <taxon>Leptospira</taxon>
    </lineage>
</organism>
<dbReference type="EMBL" id="AHMY02000022">
    <property type="protein sequence ID" value="EKO16831.1"/>
    <property type="molecule type" value="Genomic_DNA"/>
</dbReference>
<evidence type="ECO:0000313" key="2">
    <source>
        <dbReference type="Proteomes" id="UP000006253"/>
    </source>
</evidence>
<gene>
    <name evidence="1" type="ORF">LEP1GSC081_2724</name>
</gene>
<protein>
    <submittedName>
        <fullName evidence="1">Uncharacterized protein</fullName>
    </submittedName>
</protein>
<comment type="caution">
    <text evidence="1">The sequence shown here is derived from an EMBL/GenBank/DDBJ whole genome shotgun (WGS) entry which is preliminary data.</text>
</comment>
<name>A0A0E2B694_9LEPT</name>
<proteinExistence type="predicted"/>
<dbReference type="Proteomes" id="UP000006253">
    <property type="component" value="Unassembled WGS sequence"/>
</dbReference>
<evidence type="ECO:0000313" key="1">
    <source>
        <dbReference type="EMBL" id="EKO16831.1"/>
    </source>
</evidence>
<accession>A0A0E2B694</accession>
<sequence length="60" mass="7008">MNNNRIHSSILISVSNFINLKEKVILPKPTEIQDLPRCYESKNCFKNILEFGILNKDKVF</sequence>